<comment type="caution">
    <text evidence="3">The sequence shown here is derived from an EMBL/GenBank/DDBJ whole genome shotgun (WGS) entry which is preliminary data.</text>
</comment>
<sequence length="318" mass="36427">MYNNNNDSNIMTENNNQINNNNDYGDDVNRKQMSGQQSKHGHRIVLHRIIRRIKRIITCGCLRSSDKNIDYGEHRNNPRRKSEASTRDAFDKRRAPNTTGDIEMVNRNHLTFNNNNADYPVSTSDNTNVVIPTAKNIKYLKERTDSELYLGQLNQMESKYQREKRLSNGHPSTDISLQYAIALSHSEKHDTRAKSFPILLDLLKEDNENKNYLMNLGTSYFKDEKYQMALECAERILRMNPLDSEAMSLKYLALNGIEYQKVDEPPLTMNGTKDTDIPKLSPSIKHQIIVEDALETSNKDIDGDNDSTSDSSTSTESD</sequence>
<dbReference type="InterPro" id="IPR016543">
    <property type="entry name" value="Fis1"/>
</dbReference>
<accession>D3BAG6</accession>
<gene>
    <name evidence="3" type="ORF">PPL_05542</name>
</gene>
<dbReference type="STRING" id="670386.D3BAG6"/>
<keyword evidence="1" id="KW-0802">TPR repeat</keyword>
<feature type="region of interest" description="Disordered" evidence="2">
    <location>
        <begin position="67"/>
        <end position="99"/>
    </location>
</feature>
<dbReference type="InterPro" id="IPR011990">
    <property type="entry name" value="TPR-like_helical_dom_sf"/>
</dbReference>
<dbReference type="GO" id="GO:0000266">
    <property type="term" value="P:mitochondrial fission"/>
    <property type="evidence" value="ECO:0007669"/>
    <property type="project" value="InterPro"/>
</dbReference>
<keyword evidence="4" id="KW-1185">Reference proteome</keyword>
<dbReference type="PANTHER" id="PTHR13247:SF0">
    <property type="entry name" value="MITOCHONDRIAL FISSION 1 PROTEIN"/>
    <property type="match status" value="1"/>
</dbReference>
<dbReference type="PROSITE" id="PS50005">
    <property type="entry name" value="TPR"/>
    <property type="match status" value="1"/>
</dbReference>
<proteinExistence type="predicted"/>
<evidence type="ECO:0000313" key="3">
    <source>
        <dbReference type="EMBL" id="EFA81553.1"/>
    </source>
</evidence>
<dbReference type="Gene3D" id="1.25.40.10">
    <property type="entry name" value="Tetratricopeptide repeat domain"/>
    <property type="match status" value="1"/>
</dbReference>
<feature type="compositionally biased region" description="Basic and acidic residues" evidence="2">
    <location>
        <begin position="67"/>
        <end position="94"/>
    </location>
</feature>
<evidence type="ECO:0000256" key="1">
    <source>
        <dbReference type="PROSITE-ProRule" id="PRU00339"/>
    </source>
</evidence>
<protein>
    <submittedName>
        <fullName evidence="3">Uncharacterized protein</fullName>
    </submittedName>
</protein>
<feature type="repeat" description="TPR" evidence="1">
    <location>
        <begin position="210"/>
        <end position="243"/>
    </location>
</feature>
<dbReference type="PANTHER" id="PTHR13247">
    <property type="entry name" value="TETRATRICOPEPTIDE REPEAT PROTEIN 11 TPR REPEAT PROTEIN 11"/>
    <property type="match status" value="1"/>
</dbReference>
<reference evidence="3 4" key="1">
    <citation type="journal article" date="2011" name="Genome Res.">
        <title>Phylogeny-wide analysis of social amoeba genomes highlights ancient origins for complex intercellular communication.</title>
        <authorList>
            <person name="Heidel A.J."/>
            <person name="Lawal H.M."/>
            <person name="Felder M."/>
            <person name="Schilde C."/>
            <person name="Helps N.R."/>
            <person name="Tunggal B."/>
            <person name="Rivero F."/>
            <person name="John U."/>
            <person name="Schleicher M."/>
            <person name="Eichinger L."/>
            <person name="Platzer M."/>
            <person name="Noegel A.A."/>
            <person name="Schaap P."/>
            <person name="Gloeckner G."/>
        </authorList>
    </citation>
    <scope>NUCLEOTIDE SEQUENCE [LARGE SCALE GENOMIC DNA]</scope>
    <source>
        <strain evidence="4">ATCC 26659 / Pp 5 / PN500</strain>
    </source>
</reference>
<dbReference type="GO" id="GO:0005741">
    <property type="term" value="C:mitochondrial outer membrane"/>
    <property type="evidence" value="ECO:0007669"/>
    <property type="project" value="TreeGrafter"/>
</dbReference>
<dbReference type="GO" id="GO:0000422">
    <property type="term" value="P:autophagy of mitochondrion"/>
    <property type="evidence" value="ECO:0007669"/>
    <property type="project" value="TreeGrafter"/>
</dbReference>
<organism evidence="3 4">
    <name type="scientific">Heterostelium pallidum (strain ATCC 26659 / Pp 5 / PN500)</name>
    <name type="common">Cellular slime mold</name>
    <name type="synonym">Polysphondylium pallidum</name>
    <dbReference type="NCBI Taxonomy" id="670386"/>
    <lineage>
        <taxon>Eukaryota</taxon>
        <taxon>Amoebozoa</taxon>
        <taxon>Evosea</taxon>
        <taxon>Eumycetozoa</taxon>
        <taxon>Dictyostelia</taxon>
        <taxon>Acytosteliales</taxon>
        <taxon>Acytosteliaceae</taxon>
        <taxon>Heterostelium</taxon>
    </lineage>
</organism>
<dbReference type="AlphaFoldDB" id="D3BAG6"/>
<dbReference type="GO" id="GO:0016559">
    <property type="term" value="P:peroxisome fission"/>
    <property type="evidence" value="ECO:0007669"/>
    <property type="project" value="TreeGrafter"/>
</dbReference>
<evidence type="ECO:0000313" key="4">
    <source>
        <dbReference type="Proteomes" id="UP000001396"/>
    </source>
</evidence>
<dbReference type="GO" id="GO:0005778">
    <property type="term" value="C:peroxisomal membrane"/>
    <property type="evidence" value="ECO:0007669"/>
    <property type="project" value="TreeGrafter"/>
</dbReference>
<dbReference type="SUPFAM" id="SSF48452">
    <property type="entry name" value="TPR-like"/>
    <property type="match status" value="1"/>
</dbReference>
<feature type="region of interest" description="Disordered" evidence="2">
    <location>
        <begin position="295"/>
        <end position="318"/>
    </location>
</feature>
<feature type="compositionally biased region" description="Polar residues" evidence="2">
    <location>
        <begin position="1"/>
        <end position="13"/>
    </location>
</feature>
<dbReference type="RefSeq" id="XP_020433670.1">
    <property type="nucleotide sequence ID" value="XM_020576421.1"/>
</dbReference>
<dbReference type="InParanoid" id="D3BAG6"/>
<evidence type="ECO:0000256" key="2">
    <source>
        <dbReference type="SAM" id="MobiDB-lite"/>
    </source>
</evidence>
<feature type="compositionally biased region" description="Low complexity" evidence="2">
    <location>
        <begin position="306"/>
        <end position="318"/>
    </location>
</feature>
<dbReference type="Proteomes" id="UP000001396">
    <property type="component" value="Unassembled WGS sequence"/>
</dbReference>
<dbReference type="InterPro" id="IPR019734">
    <property type="entry name" value="TPR_rpt"/>
</dbReference>
<dbReference type="EMBL" id="ADBJ01000025">
    <property type="protein sequence ID" value="EFA81553.1"/>
    <property type="molecule type" value="Genomic_DNA"/>
</dbReference>
<feature type="region of interest" description="Disordered" evidence="2">
    <location>
        <begin position="1"/>
        <end position="40"/>
    </location>
</feature>
<dbReference type="GeneID" id="31361026"/>
<name>D3BAG6_HETP5</name>